<sequence>MEPKFEKPADKAEKPTNPTPPEPEQIKKKEEKVAPPPPEDAEVKTEVASPPPPKPAEDLSVKAEMTPPTPPTTPTPPTPPTPQPTMQTPKPPTPPTPPAPPAETPKPLEFEISEEPVAEDFTANAQNQLQQIGKQFAELLDRLPDSVGNFYRDYQRPLTVVAGIIAIIIGLKLLSGVLDTFNEIPFFEPFFQLIGIIYSGWFVYRYLLNAGSRQELWQIIDDYKAQVFGNKKP</sequence>
<dbReference type="EMBL" id="JBHFNS010000092">
    <property type="protein sequence ID" value="MFB2938775.1"/>
    <property type="molecule type" value="Genomic_DNA"/>
</dbReference>
<feature type="region of interest" description="Disordered" evidence="2">
    <location>
        <begin position="1"/>
        <end position="106"/>
    </location>
</feature>
<keyword evidence="3" id="KW-0812">Transmembrane</keyword>
<dbReference type="RefSeq" id="WP_413260251.1">
    <property type="nucleotide sequence ID" value="NZ_JBHFNS010000092.1"/>
</dbReference>
<dbReference type="InterPro" id="IPR033344">
    <property type="entry name" value="CURT1"/>
</dbReference>
<feature type="compositionally biased region" description="Basic and acidic residues" evidence="2">
    <location>
        <begin position="24"/>
        <end position="33"/>
    </location>
</feature>
<dbReference type="Proteomes" id="UP001576776">
    <property type="component" value="Unassembled WGS sequence"/>
</dbReference>
<evidence type="ECO:0000313" key="5">
    <source>
        <dbReference type="EMBL" id="MFB2938775.1"/>
    </source>
</evidence>
<comment type="subcellular location">
    <subcellularLocation>
        <location evidence="1">Membrane</location>
        <topology evidence="1">Multi-pass membrane protein</topology>
    </subcellularLocation>
</comment>
<dbReference type="InterPro" id="IPR025564">
    <property type="entry name" value="CAAD_dom"/>
</dbReference>
<organism evidence="5 6">
    <name type="scientific">Floridaenema fluviatile BLCC-F154</name>
    <dbReference type="NCBI Taxonomy" id="3153640"/>
    <lineage>
        <taxon>Bacteria</taxon>
        <taxon>Bacillati</taxon>
        <taxon>Cyanobacteriota</taxon>
        <taxon>Cyanophyceae</taxon>
        <taxon>Oscillatoriophycideae</taxon>
        <taxon>Aerosakkonematales</taxon>
        <taxon>Aerosakkonemataceae</taxon>
        <taxon>Floridanema</taxon>
        <taxon>Floridanema fluviatile</taxon>
    </lineage>
</organism>
<evidence type="ECO:0000256" key="3">
    <source>
        <dbReference type="SAM" id="Phobius"/>
    </source>
</evidence>
<dbReference type="PANTHER" id="PTHR33222:SF4">
    <property type="entry name" value="PROTEIN CURVATURE THYLAKOID 1A, CHLOROPLASTIC"/>
    <property type="match status" value="1"/>
</dbReference>
<gene>
    <name evidence="5" type="ORF">ACE1B6_26280</name>
</gene>
<accession>A0ABV4YLQ2</accession>
<feature type="domain" description="Cyanobacterial aminoacyl-tRNA synthetase CAAD" evidence="4">
    <location>
        <begin position="146"/>
        <end position="229"/>
    </location>
</feature>
<dbReference type="PRINTS" id="PR01217">
    <property type="entry name" value="PRICHEXTENSN"/>
</dbReference>
<reference evidence="5 6" key="1">
    <citation type="submission" date="2024-09" db="EMBL/GenBank/DDBJ databases">
        <title>Floridaenema gen nov. (Aerosakkonemataceae, Aerosakkonematales ord. nov., Cyanobacteria) from benthic tropical and subtropical fresh waters, with the description of four new species.</title>
        <authorList>
            <person name="Moretto J.A."/>
            <person name="Berthold D.E."/>
            <person name="Lefler F.W."/>
            <person name="Huang I.-S."/>
            <person name="Laughinghouse H. IV."/>
        </authorList>
    </citation>
    <scope>NUCLEOTIDE SEQUENCE [LARGE SCALE GENOMIC DNA]</scope>
    <source>
        <strain evidence="5 6">BLCC-F154</strain>
    </source>
</reference>
<name>A0ABV4YLQ2_9CYAN</name>
<dbReference type="Pfam" id="PF14159">
    <property type="entry name" value="CAAD"/>
    <property type="match status" value="1"/>
</dbReference>
<protein>
    <submittedName>
        <fullName evidence="5">CAAD domain-containing protein</fullName>
    </submittedName>
</protein>
<comment type="caution">
    <text evidence="5">The sequence shown here is derived from an EMBL/GenBank/DDBJ whole genome shotgun (WGS) entry which is preliminary data.</text>
</comment>
<evidence type="ECO:0000259" key="4">
    <source>
        <dbReference type="Pfam" id="PF14159"/>
    </source>
</evidence>
<keyword evidence="6" id="KW-1185">Reference proteome</keyword>
<proteinExistence type="predicted"/>
<evidence type="ECO:0000256" key="1">
    <source>
        <dbReference type="ARBA" id="ARBA00004141"/>
    </source>
</evidence>
<feature type="transmembrane region" description="Helical" evidence="3">
    <location>
        <begin position="158"/>
        <end position="178"/>
    </location>
</feature>
<feature type="compositionally biased region" description="Pro residues" evidence="2">
    <location>
        <begin position="67"/>
        <end position="104"/>
    </location>
</feature>
<evidence type="ECO:0000313" key="6">
    <source>
        <dbReference type="Proteomes" id="UP001576776"/>
    </source>
</evidence>
<keyword evidence="3" id="KW-0472">Membrane</keyword>
<evidence type="ECO:0000256" key="2">
    <source>
        <dbReference type="SAM" id="MobiDB-lite"/>
    </source>
</evidence>
<feature type="compositionally biased region" description="Basic and acidic residues" evidence="2">
    <location>
        <begin position="1"/>
        <end position="14"/>
    </location>
</feature>
<dbReference type="PANTHER" id="PTHR33222">
    <property type="match status" value="1"/>
</dbReference>
<keyword evidence="3" id="KW-1133">Transmembrane helix</keyword>
<feature type="transmembrane region" description="Helical" evidence="3">
    <location>
        <begin position="190"/>
        <end position="208"/>
    </location>
</feature>